<feature type="region of interest" description="Disordered" evidence="4">
    <location>
        <begin position="1"/>
        <end position="25"/>
    </location>
</feature>
<gene>
    <name evidence="5" type="primary">FZR3</name>
    <name evidence="5" type="ORF">Zm00014a_036524</name>
</gene>
<dbReference type="InterPro" id="IPR033010">
    <property type="entry name" value="Cdc20/Fizzy"/>
</dbReference>
<keyword evidence="2" id="KW-0677">Repeat</keyword>
<dbReference type="EMBL" id="NCVQ01000004">
    <property type="protein sequence ID" value="PWZ30172.1"/>
    <property type="molecule type" value="Genomic_DNA"/>
</dbReference>
<dbReference type="GO" id="GO:0010997">
    <property type="term" value="F:anaphase-promoting complex binding"/>
    <property type="evidence" value="ECO:0007669"/>
    <property type="project" value="InterPro"/>
</dbReference>
<dbReference type="Gene3D" id="2.130.10.10">
    <property type="entry name" value="YVTN repeat-like/Quinoprotein amine dehydrogenase"/>
    <property type="match status" value="2"/>
</dbReference>
<dbReference type="PROSITE" id="PS50294">
    <property type="entry name" value="WD_REPEATS_REGION"/>
    <property type="match status" value="1"/>
</dbReference>
<feature type="region of interest" description="Disordered" evidence="4">
    <location>
        <begin position="60"/>
        <end position="176"/>
    </location>
</feature>
<dbReference type="PANTHER" id="PTHR19918">
    <property type="entry name" value="CELL DIVISION CYCLE 20 CDC20 FIZZY -RELATED"/>
    <property type="match status" value="1"/>
</dbReference>
<dbReference type="Pfam" id="PF00400">
    <property type="entry name" value="WD40"/>
    <property type="match status" value="2"/>
</dbReference>
<evidence type="ECO:0000256" key="4">
    <source>
        <dbReference type="SAM" id="MobiDB-lite"/>
    </source>
</evidence>
<feature type="compositionally biased region" description="Low complexity" evidence="4">
    <location>
        <begin position="192"/>
        <end position="210"/>
    </location>
</feature>
<evidence type="ECO:0000256" key="2">
    <source>
        <dbReference type="ARBA" id="ARBA00022737"/>
    </source>
</evidence>
<dbReference type="InterPro" id="IPR001680">
    <property type="entry name" value="WD40_rpt"/>
</dbReference>
<sequence>MGPGAQWNWPILHPTASPPTDKATSDRCCRCLSSAPLQQWSPPPFPLALPSLDRGPSLFVEERSKLRSGDPRRRRGGRILEVAISSNPSHPPWRWRRRPRTPSRASTCHRPWQPRSASIPWGWGRDPLCRPPPADSPNLPRRPPHPRPPTATVSSPAAPPPAPELRANRLPSLPSQGRHALPRLLRAELFGPDSPKPTTATSAASASPNTNLFRFKKDHSAPTSPFAKAAAAHHDCTGGSGDAPSPQKPPRKVPKTPHKVLDAPSLQDDFYLNLVDWSSQNVLAVGLGTCVYLWSASNSKVTKLCDLGPRDSVCAVHWSREGSYLSIGTGLGDVQIWDSSRCKRIRNMGGHQTRTGVLAWSSCILSSGSRDKNILQHDIRVPNDYISKFSGHRSEVCNLAWCKNVNELVSTHGYSQNQIMVWKYPSMSKVATLTGHTMRVLYLASSPDGQTIVTGAGDETLRFWNIFPSVRTQTPVRDIGLSSFSRSHIR</sequence>
<organism evidence="5">
    <name type="scientific">Zea mays</name>
    <name type="common">Maize</name>
    <dbReference type="NCBI Taxonomy" id="4577"/>
    <lineage>
        <taxon>Eukaryota</taxon>
        <taxon>Viridiplantae</taxon>
        <taxon>Streptophyta</taxon>
        <taxon>Embryophyta</taxon>
        <taxon>Tracheophyta</taxon>
        <taxon>Spermatophyta</taxon>
        <taxon>Magnoliopsida</taxon>
        <taxon>Liliopsida</taxon>
        <taxon>Poales</taxon>
        <taxon>Poaceae</taxon>
        <taxon>PACMAD clade</taxon>
        <taxon>Panicoideae</taxon>
        <taxon>Andropogonodae</taxon>
        <taxon>Andropogoneae</taxon>
        <taxon>Tripsacinae</taxon>
        <taxon>Zea</taxon>
    </lineage>
</organism>
<reference evidence="5" key="1">
    <citation type="journal article" date="2018" name="Nat. Genet.">
        <title>Extensive intraspecific gene order and gene structural variations between Mo17 and other maize genomes.</title>
        <authorList>
            <person name="Sun S."/>
            <person name="Zhou Y."/>
            <person name="Chen J."/>
            <person name="Shi J."/>
            <person name="Zhao H."/>
            <person name="Zhao H."/>
            <person name="Song W."/>
            <person name="Zhang M."/>
            <person name="Cui Y."/>
            <person name="Dong X."/>
            <person name="Liu H."/>
            <person name="Ma X."/>
            <person name="Jiao Y."/>
            <person name="Wang B."/>
            <person name="Wei X."/>
            <person name="Stein J.C."/>
            <person name="Glaubitz J.C."/>
            <person name="Lu F."/>
            <person name="Yu G."/>
            <person name="Liang C."/>
            <person name="Fengler K."/>
            <person name="Li B."/>
            <person name="Rafalski A."/>
            <person name="Schnable P.S."/>
            <person name="Ware D.H."/>
            <person name="Buckler E.S."/>
            <person name="Lai J."/>
        </authorList>
    </citation>
    <scope>NUCLEOTIDE SEQUENCE [LARGE SCALE GENOMIC DNA]</scope>
    <source>
        <tissue evidence="5">Seedling</tissue>
    </source>
</reference>
<comment type="caution">
    <text evidence="5">The sequence shown here is derived from an EMBL/GenBank/DDBJ whole genome shotgun (WGS) entry which is preliminary data.</text>
</comment>
<evidence type="ECO:0000256" key="3">
    <source>
        <dbReference type="PROSITE-ProRule" id="PRU00221"/>
    </source>
</evidence>
<accession>A0A3L6FAA5</accession>
<keyword evidence="1 3" id="KW-0853">WD repeat</keyword>
<feature type="region of interest" description="Disordered" evidence="4">
    <location>
        <begin position="189"/>
        <end position="258"/>
    </location>
</feature>
<dbReference type="SMART" id="SM00320">
    <property type="entry name" value="WD40"/>
    <property type="match status" value="5"/>
</dbReference>
<dbReference type="SUPFAM" id="SSF50978">
    <property type="entry name" value="WD40 repeat-like"/>
    <property type="match status" value="1"/>
</dbReference>
<evidence type="ECO:0000256" key="1">
    <source>
        <dbReference type="ARBA" id="ARBA00022574"/>
    </source>
</evidence>
<dbReference type="Proteomes" id="UP000251960">
    <property type="component" value="Chromosome 3"/>
</dbReference>
<feature type="compositionally biased region" description="Basic residues" evidence="4">
    <location>
        <begin position="249"/>
        <end position="258"/>
    </location>
</feature>
<proteinExistence type="predicted"/>
<dbReference type="AlphaFoldDB" id="A0A3L6FAA5"/>
<name>A0A3L6FAA5_MAIZE</name>
<protein>
    <submittedName>
        <fullName evidence="5">Protein FIZZY-RELATED 3</fullName>
    </submittedName>
</protein>
<feature type="repeat" description="WD" evidence="3">
    <location>
        <begin position="433"/>
        <end position="466"/>
    </location>
</feature>
<dbReference type="InterPro" id="IPR036322">
    <property type="entry name" value="WD40_repeat_dom_sf"/>
</dbReference>
<dbReference type="GO" id="GO:0097027">
    <property type="term" value="F:ubiquitin-protein transferase activator activity"/>
    <property type="evidence" value="ECO:0007669"/>
    <property type="project" value="InterPro"/>
</dbReference>
<dbReference type="InterPro" id="IPR015943">
    <property type="entry name" value="WD40/YVTN_repeat-like_dom_sf"/>
</dbReference>
<dbReference type="PROSITE" id="PS00678">
    <property type="entry name" value="WD_REPEATS_1"/>
    <property type="match status" value="1"/>
</dbReference>
<evidence type="ECO:0000313" key="5">
    <source>
        <dbReference type="EMBL" id="PWZ30172.1"/>
    </source>
</evidence>
<dbReference type="InterPro" id="IPR019775">
    <property type="entry name" value="WD40_repeat_CS"/>
</dbReference>
<feature type="compositionally biased region" description="Basic and acidic residues" evidence="4">
    <location>
        <begin position="60"/>
        <end position="71"/>
    </location>
</feature>
<dbReference type="PANTHER" id="PTHR19918:SF36">
    <property type="entry name" value="PROTEIN FIZZY-RELATED 3"/>
    <property type="match status" value="1"/>
</dbReference>
<dbReference type="PROSITE" id="PS50082">
    <property type="entry name" value="WD_REPEATS_2"/>
    <property type="match status" value="1"/>
</dbReference>
<dbReference type="ExpressionAtlas" id="A0A3L6FAA5">
    <property type="expression patterns" value="baseline and differential"/>
</dbReference>